<proteinExistence type="predicted"/>
<organism evidence="1 2">
    <name type="scientific">Avena sativa</name>
    <name type="common">Oat</name>
    <dbReference type="NCBI Taxonomy" id="4498"/>
    <lineage>
        <taxon>Eukaryota</taxon>
        <taxon>Viridiplantae</taxon>
        <taxon>Streptophyta</taxon>
        <taxon>Embryophyta</taxon>
        <taxon>Tracheophyta</taxon>
        <taxon>Spermatophyta</taxon>
        <taxon>Magnoliopsida</taxon>
        <taxon>Liliopsida</taxon>
        <taxon>Poales</taxon>
        <taxon>Poaceae</taxon>
        <taxon>BOP clade</taxon>
        <taxon>Pooideae</taxon>
        <taxon>Poodae</taxon>
        <taxon>Poeae</taxon>
        <taxon>Poeae Chloroplast Group 1 (Aveneae type)</taxon>
        <taxon>Aveninae</taxon>
        <taxon>Avena</taxon>
    </lineage>
</organism>
<sequence length="380" mass="42102">MSVFPVIFCGRGLAYPCVDQIPEWTRSISLLCSGLLPCSPSHNIFLAPAARLRSELTLALICVSAMSGQPPTPLIEAHSHHRCIVRRIGASCPWTNISPLASPSRTAERVPSGDPGRRPASGSCVLPRTPGMVALAQQFDDHALMATVLGVRPAMSPAELLSTFRSRFGIRRNEVNIEVCTPPFDFFVRFEHSSDTERVLHSSRSFECCGEKMSFMRWHHACGWDDRLGQLRFFSKLGFDGLLLDAWEPEALKKVVSCLGGEMVEIVPPSDRWVIEVKAWLKDPDVVPKMYEVQIPSRAGRQLCWKHPVIIHLEEVLDSVHGIQGPEEAARKRPRRLQCWPGRIDGTGPPPFRDGAHSFNGGTGLGRDGGSDFPRVKTEL</sequence>
<reference evidence="1" key="1">
    <citation type="submission" date="2021-05" db="EMBL/GenBank/DDBJ databases">
        <authorList>
            <person name="Scholz U."/>
            <person name="Mascher M."/>
            <person name="Fiebig A."/>
        </authorList>
    </citation>
    <scope>NUCLEOTIDE SEQUENCE [LARGE SCALE GENOMIC DNA]</scope>
</reference>
<evidence type="ECO:0000313" key="1">
    <source>
        <dbReference type="EnsemblPlants" id="AVESA.00010b.r2.2CG0292410.1.CDS.1"/>
    </source>
</evidence>
<dbReference type="EnsemblPlants" id="AVESA.00010b.r2.2CG0292410.1">
    <property type="protein sequence ID" value="AVESA.00010b.r2.2CG0292410.1.CDS.1"/>
    <property type="gene ID" value="AVESA.00010b.r2.2CG0292410"/>
</dbReference>
<protein>
    <submittedName>
        <fullName evidence="1">Uncharacterized protein</fullName>
    </submittedName>
</protein>
<evidence type="ECO:0000313" key="2">
    <source>
        <dbReference type="Proteomes" id="UP001732700"/>
    </source>
</evidence>
<dbReference type="Proteomes" id="UP001732700">
    <property type="component" value="Chromosome 2C"/>
</dbReference>
<accession>A0ACD5UNY8</accession>
<keyword evidence="2" id="KW-1185">Reference proteome</keyword>
<reference evidence="1" key="2">
    <citation type="submission" date="2025-09" db="UniProtKB">
        <authorList>
            <consortium name="EnsemblPlants"/>
        </authorList>
    </citation>
    <scope>IDENTIFICATION</scope>
</reference>
<name>A0ACD5UNY8_AVESA</name>